<reference evidence="2" key="1">
    <citation type="submission" date="2021-09" db="EMBL/GenBank/DDBJ databases">
        <title>A high-quality genome of the endoparasitic fungus Hirsutella rhossiliensis with a comparison of Hirsutella genomes reveals transposable elements contributing to genome size variation.</title>
        <authorList>
            <person name="Lin R."/>
            <person name="Jiao Y."/>
            <person name="Sun X."/>
            <person name="Ling J."/>
            <person name="Xie B."/>
            <person name="Cheng X."/>
        </authorList>
    </citation>
    <scope>NUCLEOTIDE SEQUENCE</scope>
    <source>
        <strain evidence="2">HR02</strain>
    </source>
</reference>
<keyword evidence="3" id="KW-1185">Reference proteome</keyword>
<accession>A0A9P8N0D1</accession>
<dbReference type="EMBL" id="JAIZPD010000004">
    <property type="protein sequence ID" value="KAH0964297.1"/>
    <property type="molecule type" value="Genomic_DNA"/>
</dbReference>
<evidence type="ECO:0000313" key="2">
    <source>
        <dbReference type="EMBL" id="KAH0964297.1"/>
    </source>
</evidence>
<evidence type="ECO:0000256" key="1">
    <source>
        <dbReference type="SAM" id="MobiDB-lite"/>
    </source>
</evidence>
<dbReference type="RefSeq" id="XP_044721810.1">
    <property type="nucleotide sequence ID" value="XM_044863196.1"/>
</dbReference>
<gene>
    <name evidence="2" type="ORF">HRG_04725</name>
</gene>
<feature type="compositionally biased region" description="Polar residues" evidence="1">
    <location>
        <begin position="165"/>
        <end position="174"/>
    </location>
</feature>
<organism evidence="2 3">
    <name type="scientific">Hirsutella rhossiliensis</name>
    <dbReference type="NCBI Taxonomy" id="111463"/>
    <lineage>
        <taxon>Eukaryota</taxon>
        <taxon>Fungi</taxon>
        <taxon>Dikarya</taxon>
        <taxon>Ascomycota</taxon>
        <taxon>Pezizomycotina</taxon>
        <taxon>Sordariomycetes</taxon>
        <taxon>Hypocreomycetidae</taxon>
        <taxon>Hypocreales</taxon>
        <taxon>Ophiocordycipitaceae</taxon>
        <taxon>Hirsutella</taxon>
    </lineage>
</organism>
<sequence length="231" mass="24214">MSRWNPPLLGTRCSIFPGHKICLDGGDALGKDAVPAQKDNVVEPPTRLTKGFNTTSTVQPAPSNTATIGDVVLGPDMKSEIRTLMIRYVGNVTEEEAEPSDEVVMPAPARAQTIAKAIESAEREPTTSTTASSVRIQLLLSAYMISKQEMNSGCSTCLPGAVNSQGSAHATHPQNGGLHVSHKPDENELPASAPTVNYQERVHMAAELHVGNGHGQGDSKPPASGGGKTAC</sequence>
<evidence type="ECO:0000313" key="3">
    <source>
        <dbReference type="Proteomes" id="UP000824596"/>
    </source>
</evidence>
<dbReference type="Proteomes" id="UP000824596">
    <property type="component" value="Unassembled WGS sequence"/>
</dbReference>
<proteinExistence type="predicted"/>
<feature type="region of interest" description="Disordered" evidence="1">
    <location>
        <begin position="165"/>
        <end position="191"/>
    </location>
</feature>
<dbReference type="GeneID" id="68353854"/>
<feature type="region of interest" description="Disordered" evidence="1">
    <location>
        <begin position="210"/>
        <end position="231"/>
    </location>
</feature>
<protein>
    <submittedName>
        <fullName evidence="2">Uncharacterized protein</fullName>
    </submittedName>
</protein>
<comment type="caution">
    <text evidence="2">The sequence shown here is derived from an EMBL/GenBank/DDBJ whole genome shotgun (WGS) entry which is preliminary data.</text>
</comment>
<dbReference type="AlphaFoldDB" id="A0A9P8N0D1"/>
<name>A0A9P8N0D1_9HYPO</name>